<reference evidence="2 3" key="1">
    <citation type="journal article" date="2020" name="G3 (Bethesda)">
        <title>Improved Reference Genome for Cyclotella cryptica CCMP332, a Model for Cell Wall Morphogenesis, Salinity Adaptation, and Lipid Production in Diatoms (Bacillariophyta).</title>
        <authorList>
            <person name="Roberts W.R."/>
            <person name="Downey K.M."/>
            <person name="Ruck E.C."/>
            <person name="Traller J.C."/>
            <person name="Alverson A.J."/>
        </authorList>
    </citation>
    <scope>NUCLEOTIDE SEQUENCE [LARGE SCALE GENOMIC DNA]</scope>
    <source>
        <strain evidence="2 3">CCMP332</strain>
    </source>
</reference>
<dbReference type="Gene3D" id="1.25.40.10">
    <property type="entry name" value="Tetratricopeptide repeat domain"/>
    <property type="match status" value="1"/>
</dbReference>
<dbReference type="InterPro" id="IPR011990">
    <property type="entry name" value="TPR-like_helical_dom_sf"/>
</dbReference>
<accession>A0ABD3PAR9</accession>
<feature type="region of interest" description="Disordered" evidence="1">
    <location>
        <begin position="15"/>
        <end position="42"/>
    </location>
</feature>
<protein>
    <recommendedName>
        <fullName evidence="4">Kinesin light chain</fullName>
    </recommendedName>
</protein>
<evidence type="ECO:0000313" key="2">
    <source>
        <dbReference type="EMBL" id="KAL3785139.1"/>
    </source>
</evidence>
<dbReference type="AlphaFoldDB" id="A0ABD3PAR9"/>
<evidence type="ECO:0000313" key="3">
    <source>
        <dbReference type="Proteomes" id="UP001516023"/>
    </source>
</evidence>
<dbReference type="Pfam" id="PF13424">
    <property type="entry name" value="TPR_12"/>
    <property type="match status" value="1"/>
</dbReference>
<proteinExistence type="predicted"/>
<organism evidence="2 3">
    <name type="scientific">Cyclotella cryptica</name>
    <dbReference type="NCBI Taxonomy" id="29204"/>
    <lineage>
        <taxon>Eukaryota</taxon>
        <taxon>Sar</taxon>
        <taxon>Stramenopiles</taxon>
        <taxon>Ochrophyta</taxon>
        <taxon>Bacillariophyta</taxon>
        <taxon>Coscinodiscophyceae</taxon>
        <taxon>Thalassiosirophycidae</taxon>
        <taxon>Stephanodiscales</taxon>
        <taxon>Stephanodiscaceae</taxon>
        <taxon>Cyclotella</taxon>
    </lineage>
</organism>
<sequence>MVRRSFSNPVLRVLASRRRDKNDKKVDEDLSNRRKESIDQTVLSGDDSRFNRSVASFSDGFVVEPIDAVKPSGAQVAAAPPLTPLRRASKSDPTFRSQGPLAETCHCSECTSSQERIPRRTSAEFATDWNGGRFDVPAMPYMQPSSYISRHETNQRDFLHNLNFDHDRALQARIEAVEIQQRLLGENHPDVIFALSSLAKLCQKRGDFEGASSILRESQVRSLRAKTWANEQQVSRIQLFLQPEDHLSSERVHVPSEISVSFQSSLNR</sequence>
<dbReference type="SUPFAM" id="SSF48452">
    <property type="entry name" value="TPR-like"/>
    <property type="match status" value="1"/>
</dbReference>
<evidence type="ECO:0000256" key="1">
    <source>
        <dbReference type="SAM" id="MobiDB-lite"/>
    </source>
</evidence>
<gene>
    <name evidence="2" type="ORF">HJC23_013298</name>
</gene>
<comment type="caution">
    <text evidence="2">The sequence shown here is derived from an EMBL/GenBank/DDBJ whole genome shotgun (WGS) entry which is preliminary data.</text>
</comment>
<dbReference type="Proteomes" id="UP001516023">
    <property type="component" value="Unassembled WGS sequence"/>
</dbReference>
<name>A0ABD3PAR9_9STRA</name>
<feature type="compositionally biased region" description="Basic and acidic residues" evidence="1">
    <location>
        <begin position="20"/>
        <end position="38"/>
    </location>
</feature>
<dbReference type="EMBL" id="JABMIG020000220">
    <property type="protein sequence ID" value="KAL3785139.1"/>
    <property type="molecule type" value="Genomic_DNA"/>
</dbReference>
<evidence type="ECO:0008006" key="4">
    <source>
        <dbReference type="Google" id="ProtNLM"/>
    </source>
</evidence>
<keyword evidence="3" id="KW-1185">Reference proteome</keyword>